<name>A0A9X7P6D8_9FIRM</name>
<dbReference type="Proteomes" id="UP000239430">
    <property type="component" value="Unassembled WGS sequence"/>
</dbReference>
<dbReference type="EMBL" id="PVXL01000040">
    <property type="protein sequence ID" value="PRR73403.1"/>
    <property type="molecule type" value="Genomic_DNA"/>
</dbReference>
<organism evidence="2 3">
    <name type="scientific">Neomoorella stamsii</name>
    <dbReference type="NCBI Taxonomy" id="1266720"/>
    <lineage>
        <taxon>Bacteria</taxon>
        <taxon>Bacillati</taxon>
        <taxon>Bacillota</taxon>
        <taxon>Clostridia</taxon>
        <taxon>Neomoorellales</taxon>
        <taxon>Neomoorellaceae</taxon>
        <taxon>Neomoorella</taxon>
    </lineage>
</organism>
<reference evidence="2 3" key="1">
    <citation type="submission" date="2018-03" db="EMBL/GenBank/DDBJ databases">
        <title>Genome sequence of Moorella stamsii DSM 26217.</title>
        <authorList>
            <person name="Poehlein A."/>
            <person name="Daniel R."/>
        </authorList>
    </citation>
    <scope>NUCLEOTIDE SEQUENCE [LARGE SCALE GENOMIC DNA]</scope>
    <source>
        <strain evidence="3">DSM 26217</strain>
    </source>
</reference>
<feature type="domain" description="ChsH2 C-terminal OB-fold" evidence="1">
    <location>
        <begin position="36"/>
        <end position="92"/>
    </location>
</feature>
<evidence type="ECO:0000259" key="1">
    <source>
        <dbReference type="Pfam" id="PF01796"/>
    </source>
</evidence>
<dbReference type="SUPFAM" id="SSF50249">
    <property type="entry name" value="Nucleic acid-binding proteins"/>
    <property type="match status" value="1"/>
</dbReference>
<dbReference type="Pfam" id="PF01796">
    <property type="entry name" value="OB_ChsH2_C"/>
    <property type="match status" value="1"/>
</dbReference>
<evidence type="ECO:0000313" key="3">
    <source>
        <dbReference type="Proteomes" id="UP000239430"/>
    </source>
</evidence>
<sequence length="113" mass="12745">MEAKMYAYKCTSCGKLHHPAYFVCRQCGQRQFEAIPLEGEATLLTYTRVYNLPEGYMKPWLAFGIVEFDNGLRVAGQIDCEDLAVGMRLKATVGVVKEGVGQDYYGFIFKKAE</sequence>
<comment type="caution">
    <text evidence="2">The sequence shown here is derived from an EMBL/GenBank/DDBJ whole genome shotgun (WGS) entry which is preliminary data.</text>
</comment>
<evidence type="ECO:0000313" key="2">
    <source>
        <dbReference type="EMBL" id="PRR73403.1"/>
    </source>
</evidence>
<dbReference type="InterPro" id="IPR002878">
    <property type="entry name" value="ChsH2_C"/>
</dbReference>
<gene>
    <name evidence="2" type="ORF">MOST_12510</name>
</gene>
<dbReference type="RefSeq" id="WP_054938041.1">
    <property type="nucleotide sequence ID" value="NZ_PVXL01000040.1"/>
</dbReference>
<proteinExistence type="predicted"/>
<protein>
    <recommendedName>
        <fullName evidence="1">ChsH2 C-terminal OB-fold domain-containing protein</fullName>
    </recommendedName>
</protein>
<dbReference type="PANTHER" id="PTHR34075:SF5">
    <property type="entry name" value="BLR3430 PROTEIN"/>
    <property type="match status" value="1"/>
</dbReference>
<dbReference type="InterPro" id="IPR012340">
    <property type="entry name" value="NA-bd_OB-fold"/>
</dbReference>
<dbReference type="AlphaFoldDB" id="A0A9X7P6D8"/>
<accession>A0A9X7P6D8</accession>
<dbReference type="InterPro" id="IPR052513">
    <property type="entry name" value="Thioester_dehydratase-like"/>
</dbReference>
<keyword evidence="3" id="KW-1185">Reference proteome</keyword>
<dbReference type="PANTHER" id="PTHR34075">
    <property type="entry name" value="BLR3430 PROTEIN"/>
    <property type="match status" value="1"/>
</dbReference>